<evidence type="ECO:0000313" key="5">
    <source>
        <dbReference type="EMBL" id="KAJ5069519.1"/>
    </source>
</evidence>
<dbReference type="EMBL" id="JAPDFW010000103">
    <property type="protein sequence ID" value="KAJ5069519.1"/>
    <property type="molecule type" value="Genomic_DNA"/>
</dbReference>
<dbReference type="Pfam" id="PF12796">
    <property type="entry name" value="Ank_2"/>
    <property type="match status" value="1"/>
</dbReference>
<dbReference type="PROSITE" id="PS50297">
    <property type="entry name" value="ANK_REP_REGION"/>
    <property type="match status" value="1"/>
</dbReference>
<gene>
    <name evidence="5" type="ORF">M0811_02089</name>
</gene>
<sequence>MSDKEKDNLETNQITNNTKNYLQKLRNLIEEKDKGKINEPIQIDIPMILEFMKSFPTDEFIQENSCFALRKFSETKKIENTLDLITSNAIELLLKAMNNFPRKYPLQYQSFLTIINIGNENEIKKQIEQNFGSDSIISTMILFQQEKQLYSKGIEALEVLGLNQKEIETKIKAKKKNLKKKRKERMSKLKEEYQKSKTSKKDTLLHFFSKQEPIDFQLFHIFLKKKNQWNKQDCSPVHYLCRNKSIRFEMIKLLIEIGANFKLSGYTPIHDLCENESITKEMIQILLDNGADFHIQKYSPLHCLCKNKSITADMIRILVNKGVNFNLQKWSPLHLLCKNPSITEEMINILKGTFADFNLKIDYESFLGGQKCPQGTTPKDLLEDSLKKLF</sequence>
<keyword evidence="4" id="KW-0175">Coiled coil</keyword>
<dbReference type="SUPFAM" id="SSF48403">
    <property type="entry name" value="Ankyrin repeat"/>
    <property type="match status" value="1"/>
</dbReference>
<dbReference type="Proteomes" id="UP001149090">
    <property type="component" value="Unassembled WGS sequence"/>
</dbReference>
<evidence type="ECO:0000313" key="6">
    <source>
        <dbReference type="Proteomes" id="UP001149090"/>
    </source>
</evidence>
<evidence type="ECO:0000256" key="4">
    <source>
        <dbReference type="SAM" id="Coils"/>
    </source>
</evidence>
<dbReference type="InterPro" id="IPR016024">
    <property type="entry name" value="ARM-type_fold"/>
</dbReference>
<dbReference type="PANTHER" id="PTHR24180:SF45">
    <property type="entry name" value="POLY [ADP-RIBOSE] POLYMERASE TANKYRASE"/>
    <property type="match status" value="1"/>
</dbReference>
<dbReference type="InterPro" id="IPR002110">
    <property type="entry name" value="Ankyrin_rpt"/>
</dbReference>
<dbReference type="InterPro" id="IPR036770">
    <property type="entry name" value="Ankyrin_rpt-contain_sf"/>
</dbReference>
<dbReference type="Gene3D" id="1.25.10.10">
    <property type="entry name" value="Leucine-rich Repeat Variant"/>
    <property type="match status" value="1"/>
</dbReference>
<evidence type="ECO:0000256" key="3">
    <source>
        <dbReference type="PROSITE-ProRule" id="PRU00023"/>
    </source>
</evidence>
<dbReference type="InterPro" id="IPR051637">
    <property type="entry name" value="Ank_repeat_dom-contain_49"/>
</dbReference>
<dbReference type="OrthoDB" id="194358at2759"/>
<comment type="caution">
    <text evidence="5">The sequence shown here is derived from an EMBL/GenBank/DDBJ whole genome shotgun (WGS) entry which is preliminary data.</text>
</comment>
<protein>
    <submittedName>
        <fullName evidence="5">Ankyrin repeat-containing protein</fullName>
    </submittedName>
</protein>
<dbReference type="InterPro" id="IPR011989">
    <property type="entry name" value="ARM-like"/>
</dbReference>
<dbReference type="PROSITE" id="PS50088">
    <property type="entry name" value="ANK_REPEAT"/>
    <property type="match status" value="1"/>
</dbReference>
<feature type="coiled-coil region" evidence="4">
    <location>
        <begin position="164"/>
        <end position="192"/>
    </location>
</feature>
<evidence type="ECO:0000256" key="2">
    <source>
        <dbReference type="ARBA" id="ARBA00023043"/>
    </source>
</evidence>
<accession>A0A9Q0R704</accession>
<name>A0A9Q0R704_ANAIG</name>
<keyword evidence="2 3" id="KW-0040">ANK repeat</keyword>
<dbReference type="SUPFAM" id="SSF48371">
    <property type="entry name" value="ARM repeat"/>
    <property type="match status" value="1"/>
</dbReference>
<dbReference type="Gene3D" id="1.25.40.20">
    <property type="entry name" value="Ankyrin repeat-containing domain"/>
    <property type="match status" value="1"/>
</dbReference>
<reference evidence="5" key="1">
    <citation type="submission" date="2022-10" db="EMBL/GenBank/DDBJ databases">
        <title>Novel sulphate-reducing endosymbionts in the free-living metamonad Anaeramoeba.</title>
        <authorList>
            <person name="Jerlstrom-Hultqvist J."/>
            <person name="Cepicka I."/>
            <person name="Gallot-Lavallee L."/>
            <person name="Salas-Leiva D."/>
            <person name="Curtis B.A."/>
            <person name="Zahonova K."/>
            <person name="Pipaliya S."/>
            <person name="Dacks J."/>
            <person name="Roger A.J."/>
        </authorList>
    </citation>
    <scope>NUCLEOTIDE SEQUENCE</scope>
    <source>
        <strain evidence="5">BMAN</strain>
    </source>
</reference>
<dbReference type="SMART" id="SM00248">
    <property type="entry name" value="ANK"/>
    <property type="match status" value="4"/>
</dbReference>
<evidence type="ECO:0000256" key="1">
    <source>
        <dbReference type="ARBA" id="ARBA00022737"/>
    </source>
</evidence>
<dbReference type="AlphaFoldDB" id="A0A9Q0R704"/>
<keyword evidence="1" id="KW-0677">Repeat</keyword>
<feature type="repeat" description="ANK" evidence="3">
    <location>
        <begin position="264"/>
        <end position="298"/>
    </location>
</feature>
<proteinExistence type="predicted"/>
<organism evidence="5 6">
    <name type="scientific">Anaeramoeba ignava</name>
    <name type="common">Anaerobic marine amoeba</name>
    <dbReference type="NCBI Taxonomy" id="1746090"/>
    <lineage>
        <taxon>Eukaryota</taxon>
        <taxon>Metamonada</taxon>
        <taxon>Anaeramoebidae</taxon>
        <taxon>Anaeramoeba</taxon>
    </lineage>
</organism>
<keyword evidence="6" id="KW-1185">Reference proteome</keyword>
<dbReference type="PANTHER" id="PTHR24180">
    <property type="entry name" value="CYCLIN-DEPENDENT KINASE INHIBITOR 2C-RELATED"/>
    <property type="match status" value="1"/>
</dbReference>